<dbReference type="PANTHER" id="PTHR11138:SF5">
    <property type="entry name" value="METHIONYL-TRNA FORMYLTRANSFERASE, MITOCHONDRIAL"/>
    <property type="match status" value="1"/>
</dbReference>
<dbReference type="InterPro" id="IPR002376">
    <property type="entry name" value="Formyl_transf_N"/>
</dbReference>
<evidence type="ECO:0000313" key="7">
    <source>
        <dbReference type="EMBL" id="SUZ55088.1"/>
    </source>
</evidence>
<organism evidence="7">
    <name type="scientific">marine metagenome</name>
    <dbReference type="NCBI Taxonomy" id="408172"/>
    <lineage>
        <taxon>unclassified sequences</taxon>
        <taxon>metagenomes</taxon>
        <taxon>ecological metagenomes</taxon>
    </lineage>
</organism>
<dbReference type="AlphaFoldDB" id="A0A381NMN9"/>
<keyword evidence="4" id="KW-0648">Protein biosynthesis</keyword>
<evidence type="ECO:0000256" key="3">
    <source>
        <dbReference type="ARBA" id="ARBA00022679"/>
    </source>
</evidence>
<dbReference type="EC" id="2.1.2.9" evidence="2"/>
<dbReference type="Pfam" id="PF02911">
    <property type="entry name" value="Formyl_trans_C"/>
    <property type="match status" value="1"/>
</dbReference>
<dbReference type="NCBIfam" id="TIGR00460">
    <property type="entry name" value="fmt"/>
    <property type="match status" value="1"/>
</dbReference>
<name>A0A381NMN9_9ZZZZ</name>
<feature type="domain" description="Formyl transferase N-terminal" evidence="5">
    <location>
        <begin position="2"/>
        <end position="178"/>
    </location>
</feature>
<dbReference type="SUPFAM" id="SSF50486">
    <property type="entry name" value="FMT C-terminal domain-like"/>
    <property type="match status" value="1"/>
</dbReference>
<dbReference type="InterPro" id="IPR044135">
    <property type="entry name" value="Met-tRNA-FMT_C"/>
</dbReference>
<evidence type="ECO:0000256" key="4">
    <source>
        <dbReference type="ARBA" id="ARBA00022917"/>
    </source>
</evidence>
<dbReference type="Gene3D" id="3.40.50.12230">
    <property type="match status" value="1"/>
</dbReference>
<evidence type="ECO:0000259" key="6">
    <source>
        <dbReference type="Pfam" id="PF02911"/>
    </source>
</evidence>
<dbReference type="PANTHER" id="PTHR11138">
    <property type="entry name" value="METHIONYL-TRNA FORMYLTRANSFERASE"/>
    <property type="match status" value="1"/>
</dbReference>
<dbReference type="SUPFAM" id="SSF53328">
    <property type="entry name" value="Formyltransferase"/>
    <property type="match status" value="1"/>
</dbReference>
<evidence type="ECO:0000259" key="5">
    <source>
        <dbReference type="Pfam" id="PF00551"/>
    </source>
</evidence>
<feature type="domain" description="Formyl transferase C-terminal" evidence="6">
    <location>
        <begin position="202"/>
        <end position="302"/>
    </location>
</feature>
<keyword evidence="3" id="KW-0808">Transferase</keyword>
<dbReference type="InterPro" id="IPR036477">
    <property type="entry name" value="Formyl_transf_N_sf"/>
</dbReference>
<dbReference type="HAMAP" id="MF_00182">
    <property type="entry name" value="Formyl_trans"/>
    <property type="match status" value="1"/>
</dbReference>
<gene>
    <name evidence="7" type="ORF">METZ01_LOCUS7942</name>
</gene>
<reference evidence="7" key="1">
    <citation type="submission" date="2018-05" db="EMBL/GenBank/DDBJ databases">
        <authorList>
            <person name="Lanie J.A."/>
            <person name="Ng W.-L."/>
            <person name="Kazmierczak K.M."/>
            <person name="Andrzejewski T.M."/>
            <person name="Davidsen T.M."/>
            <person name="Wayne K.J."/>
            <person name="Tettelin H."/>
            <person name="Glass J.I."/>
            <person name="Rusch D."/>
            <person name="Podicherti R."/>
            <person name="Tsui H.-C.T."/>
            <person name="Winkler M.E."/>
        </authorList>
    </citation>
    <scope>NUCLEOTIDE SEQUENCE</scope>
</reference>
<dbReference type="CDD" id="cd08646">
    <property type="entry name" value="FMT_core_Met-tRNA-FMT_N"/>
    <property type="match status" value="1"/>
</dbReference>
<dbReference type="InterPro" id="IPR041711">
    <property type="entry name" value="Met-tRNA-FMT_N"/>
</dbReference>
<dbReference type="InterPro" id="IPR005794">
    <property type="entry name" value="Fmt"/>
</dbReference>
<evidence type="ECO:0000256" key="1">
    <source>
        <dbReference type="ARBA" id="ARBA00010699"/>
    </source>
</evidence>
<comment type="similarity">
    <text evidence="1">Belongs to the Fmt family.</text>
</comment>
<dbReference type="InterPro" id="IPR011034">
    <property type="entry name" value="Formyl_transferase-like_C_sf"/>
</dbReference>
<protein>
    <recommendedName>
        <fullName evidence="2">methionyl-tRNA formyltransferase</fullName>
        <ecNumber evidence="2">2.1.2.9</ecNumber>
    </recommendedName>
</protein>
<accession>A0A381NMN9</accession>
<dbReference type="InterPro" id="IPR005793">
    <property type="entry name" value="Formyl_trans_C"/>
</dbReference>
<dbReference type="EMBL" id="UINC01000426">
    <property type="protein sequence ID" value="SUZ55088.1"/>
    <property type="molecule type" value="Genomic_DNA"/>
</dbReference>
<dbReference type="GO" id="GO:0004479">
    <property type="term" value="F:methionyl-tRNA formyltransferase activity"/>
    <property type="evidence" value="ECO:0007669"/>
    <property type="project" value="UniProtKB-EC"/>
</dbReference>
<dbReference type="CDD" id="cd08704">
    <property type="entry name" value="Met_tRNA_FMT_C"/>
    <property type="match status" value="1"/>
</dbReference>
<dbReference type="GO" id="GO:0005829">
    <property type="term" value="C:cytosol"/>
    <property type="evidence" value="ECO:0007669"/>
    <property type="project" value="TreeGrafter"/>
</dbReference>
<dbReference type="Pfam" id="PF00551">
    <property type="entry name" value="Formyl_trans_N"/>
    <property type="match status" value="1"/>
</dbReference>
<proteinExistence type="inferred from homology"/>
<sequence>MNIIFMTNSEFSFPSLEILMKSDHNILSLVTNPPEEIGRKKKYSSNTIILKCEELGIDTIEQKDLNDISFENKLTKYESDLFVIVAYRILPKSLLSIPKLGSINLHGSLLPAYRGAAPIQWSLINGDKQTGLSTFFVEPQVDTGAIINQKKINIIENENYGSLRKRMAIKGSKLLLDTISLISDGKISPVKQDKNFVTTAPKITKKMTFIDWNSSSIGIHNFVRGLTPIPGAQSRINGKKIKIQETVIINNNIHKLVFAPGQVVDVSKNELFVQTGNGILSIIRLQLEGKKSLDIKSFLNGYSLKIGDSFGT</sequence>
<evidence type="ECO:0000256" key="2">
    <source>
        <dbReference type="ARBA" id="ARBA00012261"/>
    </source>
</evidence>